<dbReference type="Gene3D" id="1.10.10.10">
    <property type="entry name" value="Winged helix-like DNA-binding domain superfamily/Winged helix DNA-binding domain"/>
    <property type="match status" value="1"/>
</dbReference>
<dbReference type="Gene3D" id="3.80.10.10">
    <property type="entry name" value="Ribonuclease Inhibitor"/>
    <property type="match status" value="3"/>
</dbReference>
<dbReference type="EMBL" id="RWGY01000005">
    <property type="protein sequence ID" value="TVU43359.1"/>
    <property type="molecule type" value="Genomic_DNA"/>
</dbReference>
<keyword evidence="7 8" id="KW-0175">Coiled coil</keyword>
<evidence type="ECO:0000256" key="3">
    <source>
        <dbReference type="ARBA" id="ARBA00022737"/>
    </source>
</evidence>
<evidence type="ECO:0000313" key="15">
    <source>
        <dbReference type="Proteomes" id="UP000324897"/>
    </source>
</evidence>
<dbReference type="Proteomes" id="UP000324897">
    <property type="component" value="Unassembled WGS sequence"/>
</dbReference>
<dbReference type="PROSITE" id="PS51450">
    <property type="entry name" value="LRR"/>
    <property type="match status" value="1"/>
</dbReference>
<dbReference type="GO" id="GO:0042742">
    <property type="term" value="P:defense response to bacterium"/>
    <property type="evidence" value="ECO:0007669"/>
    <property type="project" value="UniProtKB-ARBA"/>
</dbReference>
<keyword evidence="6" id="KW-0067">ATP-binding</keyword>
<evidence type="ECO:0000259" key="12">
    <source>
        <dbReference type="Pfam" id="PF23598"/>
    </source>
</evidence>
<comment type="caution">
    <text evidence="14">The sequence shown here is derived from an EMBL/GenBank/DDBJ whole genome shotgun (WGS) entry which is preliminary data.</text>
</comment>
<organism evidence="14 15">
    <name type="scientific">Eragrostis curvula</name>
    <name type="common">weeping love grass</name>
    <dbReference type="NCBI Taxonomy" id="38414"/>
    <lineage>
        <taxon>Eukaryota</taxon>
        <taxon>Viridiplantae</taxon>
        <taxon>Streptophyta</taxon>
        <taxon>Embryophyta</taxon>
        <taxon>Tracheophyta</taxon>
        <taxon>Spermatophyta</taxon>
        <taxon>Magnoliopsida</taxon>
        <taxon>Liliopsida</taxon>
        <taxon>Poales</taxon>
        <taxon>Poaceae</taxon>
        <taxon>PACMAD clade</taxon>
        <taxon>Chloridoideae</taxon>
        <taxon>Eragrostideae</taxon>
        <taxon>Eragrostidinae</taxon>
        <taxon>Eragrostis</taxon>
    </lineage>
</organism>
<evidence type="ECO:0008006" key="16">
    <source>
        <dbReference type="Google" id="ProtNLM"/>
    </source>
</evidence>
<evidence type="ECO:0000256" key="6">
    <source>
        <dbReference type="ARBA" id="ARBA00022840"/>
    </source>
</evidence>
<sequence>MAEIGGMLAAGALKLAAGKLAEATGDRVMLQWRFKEDLEAMKDTTESIEAVLEDAERQSLHDKSAKLWLERLTRASYDISDMFDEFEVNKTRRKSTLRKFKVLNPCLTLPSEVRMADKMKKIREKLENMSKERQNYSFTASNRSNDHQVINDRATSSEVIEAEVLGRNLEKQKITDLLTRAPASSELIILPIYGIGGIGKTTLAQLLFNDTHFEDYEKAWVYVSQTFDMSKIKEIVRSQLRLEQGQLVANPQEQDAGPSAPKSILIVLDDLWEEDDFKLDELKKSLKLIGNGHKVHVIVTTRDAAIAEKVKTIDAHNIQALSANVCWTIMKSKIVGFEGRSDKKIFEDIGMEIAKKCGGVALAAQAIGYILRFKTEFNEWVSVKDSGFWNVSSSGSSSGSSPYDNVLASLKLSYSTMPPHLRLCFAYCAVFPKGSDMAKDELIYQWRALGFIKASDGFATWQQLGENCIKQLLEMSFFQRSKSSSIRVEDAVFTMHDLVHDLARLIMGDELLDASTNKPLNSFVTCPDKIRTLRFLRSGQTEHYDAATYSEKTRALCFLGSDGIRNCPVGFSTAKYLRVLDLAECSLKKLPSSIGELRLLRYLNAPRIHDRVVPSCITKLSKLIFLGLPHSPKISELPESIGEMESLMYLDLSDCSGIRELPKSFEKLESLVHLDFSWCSRLSSTPEAFCRLTKLQYLNFSDNYHLALRVLSEVIKNLIELRYLKLSGIEDQESESWDDFFDSIITLSNLEHLDLSSNCGLKTIPDSLCSHKKLRTLDLNYCVNLRRLPENMSRMDNLKFLNADFCKSLDMSTWPITKSSIMLPTFVVSHFEGEEGSNLVLLKDENPHELAIRRLENVRSIEEARRIQLKEKQNLKILTLDWTSGSKGFVEDMELLGALMLPSSLECFVLRGYNSVSFTPAWLKGFASNLTNLSEITLEGLSQCNSLPPLGQLPKLFTLSLKAMPSLTKIDRGFCGHGVKAFAQLNQLTISDMENLEEWTVAYSNGEGAAEEFMFPELCFLVISGCRKLRVSPCPPRVTEQWTIIDSDRVLLRGCGESGPHTGSSTSSAFVRCLQVESCRTPMNQWKLLRHLRGVDLLAIRDCSDVSSSPEVARTLVSHPSWEQSKVLGDLGSLKHLSFYKCEGLMSFPEFIKQLPNLNYLHVAYSPELRKWCEENKTKIGHIRKPIILVDSEL</sequence>
<dbReference type="OrthoDB" id="688226at2759"/>
<dbReference type="PANTHER" id="PTHR36766">
    <property type="entry name" value="PLANT BROAD-SPECTRUM MILDEW RESISTANCE PROTEIN RPW8"/>
    <property type="match status" value="1"/>
</dbReference>
<reference evidence="14 15" key="1">
    <citation type="journal article" date="2019" name="Sci. Rep.">
        <title>A high-quality genome of Eragrostis curvula grass provides insights into Poaceae evolution and supports new strategies to enhance forage quality.</title>
        <authorList>
            <person name="Carballo J."/>
            <person name="Santos B.A.C.M."/>
            <person name="Zappacosta D."/>
            <person name="Garbus I."/>
            <person name="Selva J.P."/>
            <person name="Gallo C.A."/>
            <person name="Diaz A."/>
            <person name="Albertini E."/>
            <person name="Caccamo M."/>
            <person name="Echenique V."/>
        </authorList>
    </citation>
    <scope>NUCLEOTIDE SEQUENCE [LARGE SCALE GENOMIC DNA]</scope>
    <source>
        <strain evidence="15">cv. Victoria</strain>
        <tissue evidence="14">Leaf</tissue>
    </source>
</reference>
<evidence type="ECO:0000259" key="13">
    <source>
        <dbReference type="Pfam" id="PF25019"/>
    </source>
</evidence>
<dbReference type="PANTHER" id="PTHR36766:SF73">
    <property type="entry name" value="NB-ARC DOMAIN-CONTAINING PROTEIN"/>
    <property type="match status" value="1"/>
</dbReference>
<dbReference type="GO" id="GO:0043531">
    <property type="term" value="F:ADP binding"/>
    <property type="evidence" value="ECO:0007669"/>
    <property type="project" value="InterPro"/>
</dbReference>
<evidence type="ECO:0000256" key="8">
    <source>
        <dbReference type="SAM" id="Coils"/>
    </source>
</evidence>
<dbReference type="Pfam" id="PF00931">
    <property type="entry name" value="NB-ARC"/>
    <property type="match status" value="1"/>
</dbReference>
<keyword evidence="4" id="KW-0547">Nucleotide-binding</keyword>
<protein>
    <recommendedName>
        <fullName evidence="16">NB-ARC domain-containing protein</fullName>
    </recommendedName>
</protein>
<keyword evidence="2" id="KW-0433">Leucine-rich repeat</keyword>
<dbReference type="Pfam" id="PF23559">
    <property type="entry name" value="WHD_DRP"/>
    <property type="match status" value="1"/>
</dbReference>
<comment type="similarity">
    <text evidence="1">Belongs to the disease resistance NB-LRR family.</text>
</comment>
<dbReference type="InterPro" id="IPR036388">
    <property type="entry name" value="WH-like_DNA-bd_sf"/>
</dbReference>
<dbReference type="InterPro" id="IPR002182">
    <property type="entry name" value="NB-ARC"/>
</dbReference>
<dbReference type="Gramene" id="TVU43359">
    <property type="protein sequence ID" value="TVU43359"/>
    <property type="gene ID" value="EJB05_09823"/>
</dbReference>
<dbReference type="GO" id="GO:0005524">
    <property type="term" value="F:ATP binding"/>
    <property type="evidence" value="ECO:0007669"/>
    <property type="project" value="UniProtKB-KW"/>
</dbReference>
<keyword evidence="3" id="KW-0677">Repeat</keyword>
<dbReference type="Pfam" id="PF25019">
    <property type="entry name" value="LRR_R13L1-DRL21"/>
    <property type="match status" value="1"/>
</dbReference>
<dbReference type="Gene3D" id="1.20.5.4130">
    <property type="match status" value="1"/>
</dbReference>
<dbReference type="GO" id="GO:0002758">
    <property type="term" value="P:innate immune response-activating signaling pathway"/>
    <property type="evidence" value="ECO:0007669"/>
    <property type="project" value="UniProtKB-ARBA"/>
</dbReference>
<evidence type="ECO:0000256" key="2">
    <source>
        <dbReference type="ARBA" id="ARBA00022614"/>
    </source>
</evidence>
<dbReference type="FunFam" id="1.10.10.10:FF:000322">
    <property type="entry name" value="Probable disease resistance protein At1g63360"/>
    <property type="match status" value="1"/>
</dbReference>
<dbReference type="GO" id="GO:0009626">
    <property type="term" value="P:plant-type hypersensitive response"/>
    <property type="evidence" value="ECO:0007669"/>
    <property type="project" value="UniProtKB-ARBA"/>
</dbReference>
<evidence type="ECO:0000259" key="11">
    <source>
        <dbReference type="Pfam" id="PF23559"/>
    </source>
</evidence>
<dbReference type="AlphaFoldDB" id="A0A5J9W4R5"/>
<evidence type="ECO:0000256" key="5">
    <source>
        <dbReference type="ARBA" id="ARBA00022821"/>
    </source>
</evidence>
<dbReference type="InterPro" id="IPR027417">
    <property type="entry name" value="P-loop_NTPase"/>
</dbReference>
<dbReference type="PRINTS" id="PR00364">
    <property type="entry name" value="DISEASERSIST"/>
</dbReference>
<evidence type="ECO:0000256" key="4">
    <source>
        <dbReference type="ARBA" id="ARBA00022741"/>
    </source>
</evidence>
<feature type="domain" description="Disease resistance N-terminal" evidence="10">
    <location>
        <begin position="13"/>
        <end position="99"/>
    </location>
</feature>
<gene>
    <name evidence="14" type="ORF">EJB05_09823</name>
</gene>
<dbReference type="InterPro" id="IPR001611">
    <property type="entry name" value="Leu-rich_rpt"/>
</dbReference>
<dbReference type="Gene3D" id="3.40.50.300">
    <property type="entry name" value="P-loop containing nucleotide triphosphate hydrolases"/>
    <property type="match status" value="1"/>
</dbReference>
<feature type="domain" description="R13L1/DRL21-like LRR repeat region" evidence="13">
    <location>
        <begin position="848"/>
        <end position="964"/>
    </location>
</feature>
<dbReference type="InterPro" id="IPR055414">
    <property type="entry name" value="LRR_R13L4/SHOC2-like"/>
</dbReference>
<evidence type="ECO:0000256" key="7">
    <source>
        <dbReference type="ARBA" id="ARBA00023054"/>
    </source>
</evidence>
<name>A0A5J9W4R5_9POAL</name>
<dbReference type="Pfam" id="PF18052">
    <property type="entry name" value="Rx_N"/>
    <property type="match status" value="1"/>
</dbReference>
<proteinExistence type="inferred from homology"/>
<keyword evidence="5" id="KW-0611">Plant defense</keyword>
<dbReference type="Pfam" id="PF23598">
    <property type="entry name" value="LRR_14"/>
    <property type="match status" value="1"/>
</dbReference>
<dbReference type="SUPFAM" id="SSF52058">
    <property type="entry name" value="L domain-like"/>
    <property type="match status" value="2"/>
</dbReference>
<feature type="domain" description="Disease resistance R13L4/SHOC-2-like LRR" evidence="12">
    <location>
        <begin position="616"/>
        <end position="803"/>
    </location>
</feature>
<evidence type="ECO:0000256" key="1">
    <source>
        <dbReference type="ARBA" id="ARBA00008894"/>
    </source>
</evidence>
<evidence type="ECO:0000313" key="14">
    <source>
        <dbReference type="EMBL" id="TVU43359.1"/>
    </source>
</evidence>
<dbReference type="InterPro" id="IPR058922">
    <property type="entry name" value="WHD_DRP"/>
</dbReference>
<accession>A0A5J9W4R5</accession>
<keyword evidence="15" id="KW-1185">Reference proteome</keyword>
<feature type="coiled-coil region" evidence="8">
    <location>
        <begin position="112"/>
        <end position="139"/>
    </location>
</feature>
<dbReference type="InterPro" id="IPR056789">
    <property type="entry name" value="LRR_R13L1-DRL21"/>
</dbReference>
<feature type="domain" description="Disease resistance protein winged helix" evidence="11">
    <location>
        <begin position="430"/>
        <end position="503"/>
    </location>
</feature>
<dbReference type="InterPro" id="IPR041118">
    <property type="entry name" value="Rx_N"/>
</dbReference>
<evidence type="ECO:0000259" key="9">
    <source>
        <dbReference type="Pfam" id="PF00931"/>
    </source>
</evidence>
<evidence type="ECO:0000259" key="10">
    <source>
        <dbReference type="Pfam" id="PF18052"/>
    </source>
</evidence>
<dbReference type="InterPro" id="IPR032675">
    <property type="entry name" value="LRR_dom_sf"/>
</dbReference>
<feature type="domain" description="NB-ARC" evidence="9">
    <location>
        <begin position="171"/>
        <end position="334"/>
    </location>
</feature>
<dbReference type="SUPFAM" id="SSF52540">
    <property type="entry name" value="P-loop containing nucleoside triphosphate hydrolases"/>
    <property type="match status" value="1"/>
</dbReference>